<proteinExistence type="predicted"/>
<protein>
    <submittedName>
        <fullName evidence="1">Uncharacterized protein</fullName>
    </submittedName>
</protein>
<dbReference type="Proteomes" id="UP000293547">
    <property type="component" value="Unassembled WGS sequence"/>
</dbReference>
<dbReference type="EMBL" id="PDWZ02000005">
    <property type="protein sequence ID" value="KAB2105769.1"/>
    <property type="molecule type" value="Genomic_DNA"/>
</dbReference>
<reference evidence="1 2" key="1">
    <citation type="journal article" date="2019" name="bioRxiv">
        <title>Genomics, evolutionary history and diagnostics of the Alternaria alternata species group including apple and Asian pear pathotypes.</title>
        <authorList>
            <person name="Armitage A.D."/>
            <person name="Cockerton H.M."/>
            <person name="Sreenivasaprasad S."/>
            <person name="Woodhall J.W."/>
            <person name="Lane C.R."/>
            <person name="Harrison R.J."/>
            <person name="Clarkson J.P."/>
        </authorList>
    </citation>
    <scope>NUCLEOTIDE SEQUENCE [LARGE SCALE GENOMIC DNA]</scope>
    <source>
        <strain evidence="1 2">FERA 650</strain>
    </source>
</reference>
<evidence type="ECO:0000313" key="2">
    <source>
        <dbReference type="Proteomes" id="UP000293547"/>
    </source>
</evidence>
<gene>
    <name evidence="1" type="ORF">AG0111_0g6369</name>
</gene>
<comment type="caution">
    <text evidence="1">The sequence shown here is derived from an EMBL/GenBank/DDBJ whole genome shotgun (WGS) entry which is preliminary data.</text>
</comment>
<organism evidence="1 2">
    <name type="scientific">Alternaria gaisen</name>
    <dbReference type="NCBI Taxonomy" id="167740"/>
    <lineage>
        <taxon>Eukaryota</taxon>
        <taxon>Fungi</taxon>
        <taxon>Dikarya</taxon>
        <taxon>Ascomycota</taxon>
        <taxon>Pezizomycotina</taxon>
        <taxon>Dothideomycetes</taxon>
        <taxon>Pleosporomycetidae</taxon>
        <taxon>Pleosporales</taxon>
        <taxon>Pleosporineae</taxon>
        <taxon>Pleosporaceae</taxon>
        <taxon>Alternaria</taxon>
        <taxon>Alternaria sect. Alternaria</taxon>
    </lineage>
</organism>
<sequence>MADIFPKTIAEVKTATFLSKNHSDHMALATPNPPISPR</sequence>
<evidence type="ECO:0000313" key="1">
    <source>
        <dbReference type="EMBL" id="KAB2105769.1"/>
    </source>
</evidence>
<name>A0ACB6FN30_9PLEO</name>
<accession>A0ACB6FN30</accession>
<keyword evidence="2" id="KW-1185">Reference proteome</keyword>